<gene>
    <name evidence="1" type="ORF">NP493_644g01009</name>
</gene>
<evidence type="ECO:0000313" key="1">
    <source>
        <dbReference type="EMBL" id="KAK2176703.1"/>
    </source>
</evidence>
<organism evidence="1 2">
    <name type="scientific">Ridgeia piscesae</name>
    <name type="common">Tubeworm</name>
    <dbReference type="NCBI Taxonomy" id="27915"/>
    <lineage>
        <taxon>Eukaryota</taxon>
        <taxon>Metazoa</taxon>
        <taxon>Spiralia</taxon>
        <taxon>Lophotrochozoa</taxon>
        <taxon>Annelida</taxon>
        <taxon>Polychaeta</taxon>
        <taxon>Sedentaria</taxon>
        <taxon>Canalipalpata</taxon>
        <taxon>Sabellida</taxon>
        <taxon>Siboglinidae</taxon>
        <taxon>Ridgeia</taxon>
    </lineage>
</organism>
<dbReference type="AlphaFoldDB" id="A0AAD9KS92"/>
<sequence>MMCERVVDGAHRIDSCSIPILRATKSFTVLSRSAMLSITLSLYSVPGTSNSGASSFGSLSRDWDSSCRMSSIVFSTVPLHSSCGNLHNTNTHC</sequence>
<keyword evidence="2" id="KW-1185">Reference proteome</keyword>
<name>A0AAD9KS92_RIDPI</name>
<accession>A0AAD9KS92</accession>
<dbReference type="EMBL" id="JAODUO010000644">
    <property type="protein sequence ID" value="KAK2176703.1"/>
    <property type="molecule type" value="Genomic_DNA"/>
</dbReference>
<comment type="caution">
    <text evidence="1">The sequence shown here is derived from an EMBL/GenBank/DDBJ whole genome shotgun (WGS) entry which is preliminary data.</text>
</comment>
<dbReference type="Proteomes" id="UP001209878">
    <property type="component" value="Unassembled WGS sequence"/>
</dbReference>
<proteinExistence type="predicted"/>
<evidence type="ECO:0000313" key="2">
    <source>
        <dbReference type="Proteomes" id="UP001209878"/>
    </source>
</evidence>
<protein>
    <submittedName>
        <fullName evidence="1">Uncharacterized protein</fullName>
    </submittedName>
</protein>
<reference evidence="1" key="1">
    <citation type="journal article" date="2023" name="Mol. Biol. Evol.">
        <title>Third-Generation Sequencing Reveals the Adaptive Role of the Epigenome in Three Deep-Sea Polychaetes.</title>
        <authorList>
            <person name="Perez M."/>
            <person name="Aroh O."/>
            <person name="Sun Y."/>
            <person name="Lan Y."/>
            <person name="Juniper S.K."/>
            <person name="Young C.R."/>
            <person name="Angers B."/>
            <person name="Qian P.Y."/>
        </authorList>
    </citation>
    <scope>NUCLEOTIDE SEQUENCE</scope>
    <source>
        <strain evidence="1">R07B-5</strain>
    </source>
</reference>